<feature type="signal peptide" evidence="1">
    <location>
        <begin position="1"/>
        <end position="24"/>
    </location>
</feature>
<comment type="caution">
    <text evidence="2">The sequence shown here is derived from an EMBL/GenBank/DDBJ whole genome shotgun (WGS) entry which is preliminary data.</text>
</comment>
<accession>A0A3S0QEX5</accession>
<organism evidence="2 3">
    <name type="scientific">Hymenobacter gummosus</name>
    <dbReference type="NCBI Taxonomy" id="1776032"/>
    <lineage>
        <taxon>Bacteria</taxon>
        <taxon>Pseudomonadati</taxon>
        <taxon>Bacteroidota</taxon>
        <taxon>Cytophagia</taxon>
        <taxon>Cytophagales</taxon>
        <taxon>Hymenobacteraceae</taxon>
        <taxon>Hymenobacter</taxon>
    </lineage>
</organism>
<name>A0A3S0QEX5_9BACT</name>
<feature type="chain" id="PRO_5018712143" evidence="1">
    <location>
        <begin position="25"/>
        <end position="835"/>
    </location>
</feature>
<dbReference type="OrthoDB" id="242612at2"/>
<keyword evidence="1" id="KW-0732">Signal</keyword>
<sequence length="835" mass="92905">MLTRYPKFLVFLLLALLWGPAAWASPPPPPAKPRPGRRIDDVTLKRALSRAITMYQLCAEKYPDETRREQQMAALDDIGARFIGRTALWWNNTYGAQEEEAHFQRTYVNTSRLLATDSSRIVQAGVMEFIAGRDPATDSLTSINASTIPVPAWVLRDWGLPVVKRNFDARAIAYAPKDADDPWRGMSEAVPDVTRLEARLWLYYRACRYMACGIEALHMGQWNLISNKDKRGVGGKRPYYYTNQLFDKIRAFAANGSPYFEQPNGRKGARHGYVVLDFHSKEPVYYRAPWRRPVDLFDFYSNPISAREVLTGGQPGGLYGYPAWSTLLMPNECALPGRGALANRGNPRLMLVELDNSLSSPHAPSLHDPTQEMWGWDEITWFAAQPCAYRSDWLCYVYRWLQCNAPNTFMEMPGRRSLSSPTVGSMYEFENPASARPHQGQPCAPAGGVSLEQQRLRELWRGEHDDYYPGGTLPGPDAARPADGVAVEGNGSVYWIEAATGQIRHGQWDVAAARWQVQELPGVADAADNLLVLAPGQLIYRSSGYEIKFCQYTPAPDNATPGTWTTTATGVANAAGALTLASSGPLHVRQNLPTVYYRSRQNTLDYVARDSTGRWLPGRISPADQPDQPITVDVTEGAIISAVPGTVFYIANQRLQAVRATAAGWRNVPAPALPARSHLAVEKIDTTTNIIVYSITPDARVAFARYNHHPVAPRWDSVAVSGHAVIEATAGAAGDIIVTGNSQLLYRTGAGGIRSLRWCQGYLVDYYPRVQDCVRGLTRQPDNGLYYLGRQGELRYLGWDAPTCSWSEQRLAELQPAATRVARAPWWRFGRRPAR</sequence>
<proteinExistence type="predicted"/>
<evidence type="ECO:0000313" key="2">
    <source>
        <dbReference type="EMBL" id="RTQ45921.1"/>
    </source>
</evidence>
<dbReference type="SUPFAM" id="SSF89372">
    <property type="entry name" value="Fucose-specific lectin"/>
    <property type="match status" value="1"/>
</dbReference>
<keyword evidence="3" id="KW-1185">Reference proteome</keyword>
<dbReference type="Gene3D" id="2.120.10.70">
    <property type="entry name" value="Fucose-specific lectin"/>
    <property type="match status" value="1"/>
</dbReference>
<evidence type="ECO:0000256" key="1">
    <source>
        <dbReference type="SAM" id="SignalP"/>
    </source>
</evidence>
<dbReference type="Proteomes" id="UP000282184">
    <property type="component" value="Unassembled WGS sequence"/>
</dbReference>
<protein>
    <submittedName>
        <fullName evidence="2">Uncharacterized protein</fullName>
    </submittedName>
</protein>
<dbReference type="AlphaFoldDB" id="A0A3S0QEX5"/>
<dbReference type="EMBL" id="RXOF01000018">
    <property type="protein sequence ID" value="RTQ45921.1"/>
    <property type="molecule type" value="Genomic_DNA"/>
</dbReference>
<reference evidence="2 3" key="1">
    <citation type="submission" date="2018-12" db="EMBL/GenBank/DDBJ databases">
        <title>Hymenobacter gummosus sp. nov., isolated from a spring.</title>
        <authorList>
            <person name="Nie L."/>
        </authorList>
    </citation>
    <scope>NUCLEOTIDE SEQUENCE [LARGE SCALE GENOMIC DNA]</scope>
    <source>
        <strain evidence="2 3">KCTC 52166</strain>
    </source>
</reference>
<evidence type="ECO:0000313" key="3">
    <source>
        <dbReference type="Proteomes" id="UP000282184"/>
    </source>
</evidence>
<dbReference type="RefSeq" id="WP_126695777.1">
    <property type="nucleotide sequence ID" value="NZ_RXOF01000018.1"/>
</dbReference>
<gene>
    <name evidence="2" type="ORF">EJV47_24130</name>
</gene>